<evidence type="ECO:0000256" key="2">
    <source>
        <dbReference type="ARBA" id="ARBA00010305"/>
    </source>
</evidence>
<evidence type="ECO:0000256" key="5">
    <source>
        <dbReference type="ARBA" id="ARBA00023212"/>
    </source>
</evidence>
<evidence type="ECO:0000256" key="4">
    <source>
        <dbReference type="ARBA" id="ARBA00022490"/>
    </source>
</evidence>
<keyword evidence="7" id="KW-1185">Reference proteome</keyword>
<dbReference type="EMBL" id="OV121138">
    <property type="protein sequence ID" value="CAH0561190.1"/>
    <property type="molecule type" value="Genomic_DNA"/>
</dbReference>
<comment type="subcellular location">
    <subcellularLocation>
        <location evidence="1">Cytoplasm</location>
        <location evidence="1">Cytoskeleton</location>
    </subcellularLocation>
</comment>
<accession>A0A9P0BFZ6</accession>
<gene>
    <name evidence="6" type="ORF">MELIAE_LOCUS10785</name>
</gene>
<keyword evidence="4" id="KW-0963">Cytoplasm</keyword>
<dbReference type="OrthoDB" id="409897at2759"/>
<dbReference type="PANTHER" id="PTHR46321">
    <property type="entry name" value="KIF1-BINDING PROTEIN"/>
    <property type="match status" value="1"/>
</dbReference>
<dbReference type="GO" id="GO:0000226">
    <property type="term" value="P:microtubule cytoskeleton organization"/>
    <property type="evidence" value="ECO:0007669"/>
    <property type="project" value="TreeGrafter"/>
</dbReference>
<dbReference type="PANTHER" id="PTHR46321:SF1">
    <property type="entry name" value="KIF-BINDING PROTEIN"/>
    <property type="match status" value="1"/>
</dbReference>
<dbReference type="AlphaFoldDB" id="A0A9P0BFZ6"/>
<proteinExistence type="inferred from homology"/>
<protein>
    <recommendedName>
        <fullName evidence="3">KIF-binding protein</fullName>
    </recommendedName>
</protein>
<dbReference type="InterPro" id="IPR022083">
    <property type="entry name" value="KBP"/>
</dbReference>
<organism evidence="6 7">
    <name type="scientific">Brassicogethes aeneus</name>
    <name type="common">Rape pollen beetle</name>
    <name type="synonym">Meligethes aeneus</name>
    <dbReference type="NCBI Taxonomy" id="1431903"/>
    <lineage>
        <taxon>Eukaryota</taxon>
        <taxon>Metazoa</taxon>
        <taxon>Ecdysozoa</taxon>
        <taxon>Arthropoda</taxon>
        <taxon>Hexapoda</taxon>
        <taxon>Insecta</taxon>
        <taxon>Pterygota</taxon>
        <taxon>Neoptera</taxon>
        <taxon>Endopterygota</taxon>
        <taxon>Coleoptera</taxon>
        <taxon>Polyphaga</taxon>
        <taxon>Cucujiformia</taxon>
        <taxon>Nitidulidae</taxon>
        <taxon>Meligethinae</taxon>
        <taxon>Brassicogethes</taxon>
    </lineage>
</organism>
<keyword evidence="5" id="KW-0206">Cytoskeleton</keyword>
<name>A0A9P0BFZ6_BRAAE</name>
<evidence type="ECO:0000256" key="1">
    <source>
        <dbReference type="ARBA" id="ARBA00004245"/>
    </source>
</evidence>
<dbReference type="GO" id="GO:1990535">
    <property type="term" value="P:neuron projection maintenance"/>
    <property type="evidence" value="ECO:0007669"/>
    <property type="project" value="TreeGrafter"/>
</dbReference>
<reference evidence="6" key="1">
    <citation type="submission" date="2021-12" db="EMBL/GenBank/DDBJ databases">
        <authorList>
            <person name="King R."/>
        </authorList>
    </citation>
    <scope>NUCLEOTIDE SEQUENCE</scope>
</reference>
<dbReference type="GO" id="GO:0021952">
    <property type="term" value="P:central nervous system projection neuron axonogenesis"/>
    <property type="evidence" value="ECO:0007669"/>
    <property type="project" value="TreeGrafter"/>
</dbReference>
<evidence type="ECO:0000256" key="3">
    <source>
        <dbReference type="ARBA" id="ARBA00016840"/>
    </source>
</evidence>
<sequence length="597" mass="68939">MTISKEAFVDLDEKYTKVMKLIEEDSKLDPINEPYLSKYAAREILVGMKANIENLLRNYGAGSNEHVKLSAMLGATYLYLGMIALDTDELSAGEKHLKKCNTIIEKYYLKPEVVLVAISMFNQFGIMWSLRKPEEGKMYLEKGEQLYLDYKKESKDPVDISDLFASDLEYNSEMARRNMEKSYTLTLYYLAQIFGVLKDALKSSVYCHVTLQKQIDMDDYDPIDWALNAATLSQFFMEKNGFKQARHHLACSSYVLSKYEDQLRAVNEESEAHDAALEVFKHRSADVARCWAKYGSLLLSKSKERLLSHTDDIDVNCSLSTDLSKLSLTSDSTVSVEDLQNLVFTGIEASAYELQVTDQFVLCLDDARRVFYNIQDWLAKAEEYYNIDTLASDYIEIALDRSQMYLNLLFFDENQDNQAKLHKRRIDLLEEVVGKINPQYYLQYCRQIWFELGNTYSDVLDIKSEKIRDSKARPKPQALTKANILAEKSIQCYTTFVDSYKDASTGVLPKKFPEEAENPLLRAYFHIAALHNRYITLDKQTQLSNVEKSLEFYKKIFDYVEENKKAEELIKAEYSICKEMVTLLPVKIMKLKREVGV</sequence>
<dbReference type="Proteomes" id="UP001154078">
    <property type="component" value="Chromosome 7"/>
</dbReference>
<dbReference type="GO" id="GO:0005856">
    <property type="term" value="C:cytoskeleton"/>
    <property type="evidence" value="ECO:0007669"/>
    <property type="project" value="UniProtKB-SubCell"/>
</dbReference>
<dbReference type="Pfam" id="PF12309">
    <property type="entry name" value="KBP_C"/>
    <property type="match status" value="1"/>
</dbReference>
<evidence type="ECO:0000313" key="7">
    <source>
        <dbReference type="Proteomes" id="UP001154078"/>
    </source>
</evidence>
<evidence type="ECO:0000313" key="6">
    <source>
        <dbReference type="EMBL" id="CAH0561190.1"/>
    </source>
</evidence>
<comment type="similarity">
    <text evidence="2">Belongs to the KIF-binding protein family.</text>
</comment>